<accession>A0A8T4L4E2</accession>
<reference evidence="2" key="2">
    <citation type="submission" date="2021-05" db="EMBL/GenBank/DDBJ databases">
        <title>Protein family content uncovers lineage relationships and bacterial pathway maintenance mechanisms in DPANN archaea.</title>
        <authorList>
            <person name="Castelle C.J."/>
            <person name="Meheust R."/>
            <person name="Jaffe A.L."/>
            <person name="Seitz K."/>
            <person name="Gong X."/>
            <person name="Baker B.J."/>
            <person name="Banfield J.F."/>
        </authorList>
    </citation>
    <scope>NUCLEOTIDE SEQUENCE</scope>
    <source>
        <strain evidence="2">RIFCSPLOWO2_01_FULL_43_13</strain>
    </source>
</reference>
<feature type="domain" description="Threonyl-tRNA synthetase editing" evidence="1">
    <location>
        <begin position="1"/>
        <end position="131"/>
    </location>
</feature>
<dbReference type="GO" id="GO:0008270">
    <property type="term" value="F:zinc ion binding"/>
    <property type="evidence" value="ECO:0007669"/>
    <property type="project" value="InterPro"/>
</dbReference>
<comment type="caution">
    <text evidence="2">The sequence shown here is derived from an EMBL/GenBank/DDBJ whole genome shotgun (WGS) entry which is preliminary data.</text>
</comment>
<dbReference type="Pfam" id="PF08915">
    <property type="entry name" value="tRNA-Thr_ED"/>
    <property type="match status" value="1"/>
</dbReference>
<dbReference type="GO" id="GO:0005737">
    <property type="term" value="C:cytoplasm"/>
    <property type="evidence" value="ECO:0007669"/>
    <property type="project" value="InterPro"/>
</dbReference>
<name>A0A8T4L4E2_9ARCH</name>
<dbReference type="GO" id="GO:0005524">
    <property type="term" value="F:ATP binding"/>
    <property type="evidence" value="ECO:0007669"/>
    <property type="project" value="InterPro"/>
</dbReference>
<gene>
    <name evidence="2" type="ORF">J4478_03995</name>
</gene>
<evidence type="ECO:0000313" key="3">
    <source>
        <dbReference type="Proteomes" id="UP000680185"/>
    </source>
</evidence>
<organism evidence="2 3">
    <name type="scientific">Candidatus Iainarchaeum sp</name>
    <dbReference type="NCBI Taxonomy" id="3101447"/>
    <lineage>
        <taxon>Archaea</taxon>
        <taxon>Candidatus Iainarchaeota</taxon>
        <taxon>Candidatus Iainarchaeia</taxon>
        <taxon>Candidatus Iainarchaeales</taxon>
        <taxon>Candidatus Iainarchaeaceae</taxon>
        <taxon>Candidatus Iainarchaeum</taxon>
    </lineage>
</organism>
<dbReference type="Proteomes" id="UP000680185">
    <property type="component" value="Unassembled WGS sequence"/>
</dbReference>
<proteinExistence type="predicted"/>
<protein>
    <recommendedName>
        <fullName evidence="1">Threonyl-tRNA synthetase editing domain-containing protein</fullName>
    </recommendedName>
</protein>
<dbReference type="InterPro" id="IPR023509">
    <property type="entry name" value="DTD-like_sf"/>
</dbReference>
<dbReference type="Gene3D" id="3.50.80.10">
    <property type="entry name" value="D-tyrosyl-tRNA(Tyr) deacylase"/>
    <property type="match status" value="1"/>
</dbReference>
<reference evidence="2" key="1">
    <citation type="submission" date="2021-03" db="EMBL/GenBank/DDBJ databases">
        <authorList>
            <person name="Jaffe A."/>
        </authorList>
    </citation>
    <scope>NUCLEOTIDE SEQUENCE</scope>
    <source>
        <strain evidence="2">RIFCSPLOWO2_01_FULL_43_13</strain>
    </source>
</reference>
<sequence>MKLLMFHAKEFWYKPHAGLGDAAESDKITDAIVAFIHVEESDKDRVEEIVGKSAGNIQWLAKKNNTDKVVLHSFAHLSSSKAEPETADRIIQKIGEKLKKNLTAQTVPFGRFYEFSIHVFGQSLAKVFKDI</sequence>
<dbReference type="GO" id="GO:0004829">
    <property type="term" value="F:threonine-tRNA ligase activity"/>
    <property type="evidence" value="ECO:0007669"/>
    <property type="project" value="InterPro"/>
</dbReference>
<evidence type="ECO:0000313" key="2">
    <source>
        <dbReference type="EMBL" id="MBS3058535.1"/>
    </source>
</evidence>
<dbReference type="InterPro" id="IPR015011">
    <property type="entry name" value="Threonyl-tRNA_syn_edit_dom_arc"/>
</dbReference>
<evidence type="ECO:0000259" key="1">
    <source>
        <dbReference type="Pfam" id="PF08915"/>
    </source>
</evidence>
<dbReference type="AlphaFoldDB" id="A0A8T4L4E2"/>
<dbReference type="EMBL" id="JAGVWB010000028">
    <property type="protein sequence ID" value="MBS3058535.1"/>
    <property type="molecule type" value="Genomic_DNA"/>
</dbReference>